<evidence type="ECO:0000313" key="2">
    <source>
        <dbReference type="Proteomes" id="UP001458880"/>
    </source>
</evidence>
<name>A0AAW1HV66_POPJA</name>
<dbReference type="EMBL" id="JASPKY010000888">
    <property type="protein sequence ID" value="KAK9680512.1"/>
    <property type="molecule type" value="Genomic_DNA"/>
</dbReference>
<dbReference type="Proteomes" id="UP001458880">
    <property type="component" value="Unassembled WGS sequence"/>
</dbReference>
<organism evidence="1 2">
    <name type="scientific">Popillia japonica</name>
    <name type="common">Japanese beetle</name>
    <dbReference type="NCBI Taxonomy" id="7064"/>
    <lineage>
        <taxon>Eukaryota</taxon>
        <taxon>Metazoa</taxon>
        <taxon>Ecdysozoa</taxon>
        <taxon>Arthropoda</taxon>
        <taxon>Hexapoda</taxon>
        <taxon>Insecta</taxon>
        <taxon>Pterygota</taxon>
        <taxon>Neoptera</taxon>
        <taxon>Endopterygota</taxon>
        <taxon>Coleoptera</taxon>
        <taxon>Polyphaga</taxon>
        <taxon>Scarabaeiformia</taxon>
        <taxon>Scarabaeidae</taxon>
        <taxon>Rutelinae</taxon>
        <taxon>Popillia</taxon>
    </lineage>
</organism>
<protein>
    <submittedName>
        <fullName evidence="1">Uncharacterized protein</fullName>
    </submittedName>
</protein>
<gene>
    <name evidence="1" type="ORF">QE152_g39024</name>
</gene>
<comment type="caution">
    <text evidence="1">The sequence shown here is derived from an EMBL/GenBank/DDBJ whole genome shotgun (WGS) entry which is preliminary data.</text>
</comment>
<proteinExistence type="predicted"/>
<accession>A0AAW1HV66</accession>
<sequence>MLYYAQYTTTRVQEGSGYHNGFITSSTSNMLYYAQYTTTRVQEGSGYHNGFIPYQHSGDRSRGFQRKVPTVGLTTNSYIDVTLSTHSAASSITLWEVLDTQTLTEHQYILFEIKGLNTKRGRLANQRDEVDWEAFKSTIELTVGKEEHVNYEKGSKLIRQAYKNSIKPRGRRKRGLLNKPKSIIGRNYAASLTTIYGAVPIK</sequence>
<dbReference type="AlphaFoldDB" id="A0AAW1HV66"/>
<reference evidence="1 2" key="1">
    <citation type="journal article" date="2024" name="BMC Genomics">
        <title>De novo assembly and annotation of Popillia japonica's genome with initial clues to its potential as an invasive pest.</title>
        <authorList>
            <person name="Cucini C."/>
            <person name="Boschi S."/>
            <person name="Funari R."/>
            <person name="Cardaioli E."/>
            <person name="Iannotti N."/>
            <person name="Marturano G."/>
            <person name="Paoli F."/>
            <person name="Bruttini M."/>
            <person name="Carapelli A."/>
            <person name="Frati F."/>
            <person name="Nardi F."/>
        </authorList>
    </citation>
    <scope>NUCLEOTIDE SEQUENCE [LARGE SCALE GENOMIC DNA]</scope>
    <source>
        <strain evidence="1">DMR45628</strain>
    </source>
</reference>
<keyword evidence="2" id="KW-1185">Reference proteome</keyword>
<evidence type="ECO:0000313" key="1">
    <source>
        <dbReference type="EMBL" id="KAK9680512.1"/>
    </source>
</evidence>